<dbReference type="PIRSF" id="PIRSF037090">
    <property type="entry name" value="Iontro_Glu-like_rcpt_pln"/>
    <property type="match status" value="1"/>
</dbReference>
<keyword evidence="7 18" id="KW-1133">Transmembrane helix</keyword>
<dbReference type="OrthoDB" id="5984008at2759"/>
<keyword evidence="5 18" id="KW-0812">Transmembrane</keyword>
<dbReference type="AlphaFoldDB" id="A0A1S3XX30"/>
<evidence type="ECO:0000256" key="16">
    <source>
        <dbReference type="PIRSR" id="PIRSR037090-50"/>
    </source>
</evidence>
<dbReference type="GO" id="GO:0038023">
    <property type="term" value="F:signaling receptor activity"/>
    <property type="evidence" value="ECO:0000318"/>
    <property type="project" value="GO_Central"/>
</dbReference>
<dbReference type="SUPFAM" id="SSF53822">
    <property type="entry name" value="Periplasmic binding protein-like I"/>
    <property type="match status" value="1"/>
</dbReference>
<feature type="region of interest" description="Disordered" evidence="17">
    <location>
        <begin position="885"/>
        <end position="922"/>
    </location>
</feature>
<dbReference type="SMART" id="SM00079">
    <property type="entry name" value="PBPe"/>
    <property type="match status" value="1"/>
</dbReference>
<evidence type="ECO:0000256" key="14">
    <source>
        <dbReference type="ARBA" id="ARBA00049638"/>
    </source>
</evidence>
<evidence type="ECO:0000256" key="3">
    <source>
        <dbReference type="ARBA" id="ARBA00011095"/>
    </source>
</evidence>
<sequence length="962" mass="106695">MKLILLFCASLWLCSTFSNSQRSVHNRTSNFQVGVILDLKSVVGSMGLSCMSVALSDFYSIHSNYSTRLSLHVRDSQEQAIEAAAAGLNLLKDVKVDAILGPQKSAQANFLMDLGDRAQVPIISFSATSPSLHSRTPYFVQAAQGDDTQVGAIAAIVKTFQWSQVVMIFEDSEYGSGIVPYLSNAFQDVNARISYKSVFPVSASDEFILKELYKMMTLQTRVVVVHMSHTLGARLFLKAKEIGMMEKGYAWIITSGLMDLAYLMDSDVAEAMQGVLGVKPLIPKSEQLRSFSSRLKKKSLEKSPGIGRADLSIFGLWAYDTLWALAMAAERVGVKEPPKTLENSTVNLNVSDLFNFGKSEVGPKLLKAISETKFEGLSGKFRLIDGKMESSSYQIINMVGKGQKEVGIWNPSLGIRRELNLNATTHDTSSRENMRSIIWPGDSTLVPKGWEVPMSAKKLRIGVPVKAGFTDFVRVVKDTQVNAPTISGFYIEVFKSVMEALPYSVPYELVPFENPDGSSAGTYNDLIYQVFLQNYDAAIGDITITANRSKYVDFTLPFAEGGIISIVPITYEDVNDIWAFLKPLKKELWLTSIAFFFLTGLAVWILEHRVSSAFRGPPSQHVGMIFYFPFSTLVFAHRERIVNNLARLVVVVWMFVILILNSTYTASLSSRLTVQRLQPAITDVSELIKNRDFVGCQEGSFIVDFLIKKGFDKSRIRTFTSPYDCDEALSRGSKSGGISAFYDVIPYSKLFLSKHCDKYMTVGPTYRTDGFAFVFPKGSPLVADVSRAVIELTENGKILEIEQHWLRNEQTCAGPDDNMNSITISLQSFKGLFAITGGVTAVSLLIFIASYLYKYRDFHRRVSNSRITIWSKVVAICRQFDQRDLSSGQPQDKLPESGISPNTSSENSVQPPDLPRNHSNSNEIVSSAPEELHDATTATIHCLNLEDMSAVQHPGVILPSDN</sequence>
<dbReference type="GO" id="GO:0015276">
    <property type="term" value="F:ligand-gated monoatomic ion channel activity"/>
    <property type="evidence" value="ECO:0000318"/>
    <property type="project" value="GO_Central"/>
</dbReference>
<dbReference type="FunFam" id="3.40.190.10:FF:000103">
    <property type="entry name" value="Glutamate receptor"/>
    <property type="match status" value="1"/>
</dbReference>
<dbReference type="InterPro" id="IPR028082">
    <property type="entry name" value="Peripla_BP_I"/>
</dbReference>
<dbReference type="FunFam" id="3.40.50.2300:FF:000310">
    <property type="entry name" value="Glutamate receptor"/>
    <property type="match status" value="1"/>
</dbReference>
<keyword evidence="11" id="KW-0325">Glycoprotein</keyword>
<dbReference type="SMR" id="A0A1S3XX30"/>
<keyword evidence="21" id="KW-1185">Reference proteome</keyword>
<gene>
    <name evidence="22" type="primary">LOC107769708</name>
</gene>
<feature type="signal peptide" evidence="19">
    <location>
        <begin position="1"/>
        <end position="20"/>
    </location>
</feature>
<dbReference type="Gene3D" id="3.40.50.2300">
    <property type="match status" value="2"/>
</dbReference>
<dbReference type="Gene3D" id="1.10.287.70">
    <property type="match status" value="1"/>
</dbReference>
<dbReference type="InterPro" id="IPR015683">
    <property type="entry name" value="Ionotropic_Glu_rcpt"/>
</dbReference>
<keyword evidence="13 15" id="KW-0407">Ion channel</keyword>
<evidence type="ECO:0000256" key="19">
    <source>
        <dbReference type="SAM" id="SignalP"/>
    </source>
</evidence>
<comment type="similarity">
    <text evidence="2 15">Belongs to the glutamate-gated ion channel (TC 1.A.10.1) family.</text>
</comment>
<dbReference type="Pfam" id="PF00060">
    <property type="entry name" value="Lig_chan"/>
    <property type="match status" value="1"/>
</dbReference>
<dbReference type="InterPro" id="IPR044440">
    <property type="entry name" value="GABAb_receptor_plant_PBP1"/>
</dbReference>
<reference evidence="21" key="1">
    <citation type="journal article" date="2014" name="Nat. Commun.">
        <title>The tobacco genome sequence and its comparison with those of tomato and potato.</title>
        <authorList>
            <person name="Sierro N."/>
            <person name="Battey J.N."/>
            <person name="Ouadi S."/>
            <person name="Bakaher N."/>
            <person name="Bovet L."/>
            <person name="Willig A."/>
            <person name="Goepfert S."/>
            <person name="Peitsch M.C."/>
            <person name="Ivanov N.V."/>
        </authorList>
    </citation>
    <scope>NUCLEOTIDE SEQUENCE [LARGE SCALE GENOMIC DNA]</scope>
</reference>
<dbReference type="CDD" id="cd13686">
    <property type="entry name" value="GluR_Plant"/>
    <property type="match status" value="1"/>
</dbReference>
<dbReference type="FunFam" id="3.40.50.2300:FF:000188">
    <property type="entry name" value="Glutamate receptor"/>
    <property type="match status" value="1"/>
</dbReference>
<dbReference type="KEGG" id="nta:107769708"/>
<dbReference type="PaxDb" id="4097-A0A1S3XX30"/>
<feature type="disulfide bond" evidence="16">
    <location>
        <begin position="756"/>
        <end position="812"/>
    </location>
</feature>
<dbReference type="Gene3D" id="3.40.190.10">
    <property type="entry name" value="Periplasmic binding protein-like II"/>
    <property type="match status" value="2"/>
</dbReference>
<evidence type="ECO:0000256" key="7">
    <source>
        <dbReference type="ARBA" id="ARBA00022989"/>
    </source>
</evidence>
<evidence type="ECO:0000256" key="17">
    <source>
        <dbReference type="SAM" id="MobiDB-lite"/>
    </source>
</evidence>
<keyword evidence="4 15" id="KW-0813">Transport</keyword>
<evidence type="ECO:0000256" key="13">
    <source>
        <dbReference type="ARBA" id="ARBA00023303"/>
    </source>
</evidence>
<keyword evidence="9 15" id="KW-0472">Membrane</keyword>
<comment type="function">
    <text evidence="15">Glutamate-gated receptor that probably acts as non-selective cation channel.</text>
</comment>
<dbReference type="InterPro" id="IPR001320">
    <property type="entry name" value="Iontro_rcpt_C"/>
</dbReference>
<evidence type="ECO:0000256" key="8">
    <source>
        <dbReference type="ARBA" id="ARBA00023065"/>
    </source>
</evidence>
<evidence type="ECO:0000256" key="4">
    <source>
        <dbReference type="ARBA" id="ARBA00022448"/>
    </source>
</evidence>
<evidence type="ECO:0000313" key="21">
    <source>
        <dbReference type="Proteomes" id="UP000790787"/>
    </source>
</evidence>
<protein>
    <recommendedName>
        <fullName evidence="15">Glutamate receptor</fullName>
    </recommendedName>
</protein>
<keyword evidence="16" id="KW-1015">Disulfide bond</keyword>
<evidence type="ECO:0000256" key="10">
    <source>
        <dbReference type="ARBA" id="ARBA00023170"/>
    </source>
</evidence>
<evidence type="ECO:0000259" key="20">
    <source>
        <dbReference type="SMART" id="SM00079"/>
    </source>
</evidence>
<dbReference type="FunFam" id="1.10.287.70:FF:000037">
    <property type="entry name" value="Glutamate receptor"/>
    <property type="match status" value="1"/>
</dbReference>
<dbReference type="GO" id="GO:0005886">
    <property type="term" value="C:plasma membrane"/>
    <property type="evidence" value="ECO:0000318"/>
    <property type="project" value="GO_Central"/>
</dbReference>
<feature type="domain" description="Ionotropic glutamate receptor C-terminal" evidence="20">
    <location>
        <begin position="460"/>
        <end position="808"/>
    </location>
</feature>
<dbReference type="CDD" id="cd19990">
    <property type="entry name" value="PBP1_GABAb_receptor_plant"/>
    <property type="match status" value="1"/>
</dbReference>
<comment type="subcellular location">
    <subcellularLocation>
        <location evidence="1">Membrane</location>
        <topology evidence="1">Multi-pass membrane protein</topology>
    </subcellularLocation>
</comment>
<feature type="transmembrane region" description="Helical" evidence="18">
    <location>
        <begin position="831"/>
        <end position="853"/>
    </location>
</feature>
<evidence type="ECO:0000256" key="18">
    <source>
        <dbReference type="SAM" id="Phobius"/>
    </source>
</evidence>
<dbReference type="GeneID" id="107769708"/>
<keyword evidence="6 19" id="KW-0732">Signal</keyword>
<accession>A0A1S3XX30</accession>
<evidence type="ECO:0000256" key="12">
    <source>
        <dbReference type="ARBA" id="ARBA00023286"/>
    </source>
</evidence>
<dbReference type="PANTHER" id="PTHR34836:SF1">
    <property type="entry name" value="OS09G0428600 PROTEIN"/>
    <property type="match status" value="1"/>
</dbReference>
<evidence type="ECO:0000313" key="22">
    <source>
        <dbReference type="RefSeq" id="XP_016444430.1"/>
    </source>
</evidence>
<evidence type="ECO:0000256" key="6">
    <source>
        <dbReference type="ARBA" id="ARBA00022729"/>
    </source>
</evidence>
<dbReference type="OMA" id="MERAPQT"/>
<evidence type="ECO:0000256" key="5">
    <source>
        <dbReference type="ARBA" id="ARBA00022692"/>
    </source>
</evidence>
<dbReference type="Pfam" id="PF10613">
    <property type="entry name" value="Lig_chan-Glu_bd"/>
    <property type="match status" value="1"/>
</dbReference>
<reference evidence="22" key="2">
    <citation type="submission" date="2025-08" db="UniProtKB">
        <authorList>
            <consortium name="RefSeq"/>
        </authorList>
    </citation>
    <scope>IDENTIFICATION</scope>
    <source>
        <tissue evidence="22">Leaf</tissue>
    </source>
</reference>
<keyword evidence="10 15" id="KW-0675">Receptor</keyword>
<evidence type="ECO:0000256" key="9">
    <source>
        <dbReference type="ARBA" id="ARBA00023136"/>
    </source>
</evidence>
<dbReference type="RefSeq" id="XP_016444430.1">
    <property type="nucleotide sequence ID" value="XM_016588944.1"/>
</dbReference>
<dbReference type="InterPro" id="IPR019594">
    <property type="entry name" value="Glu/Gly-bd"/>
</dbReference>
<dbReference type="RefSeq" id="XP_016444430.1">
    <property type="nucleotide sequence ID" value="XM_016588944.2"/>
</dbReference>
<keyword evidence="8 15" id="KW-0406">Ion transport</keyword>
<evidence type="ECO:0000256" key="11">
    <source>
        <dbReference type="ARBA" id="ARBA00023180"/>
    </source>
</evidence>
<feature type="transmembrane region" description="Helical" evidence="18">
    <location>
        <begin position="648"/>
        <end position="666"/>
    </location>
</feature>
<organism evidence="21 22">
    <name type="scientific">Nicotiana tabacum</name>
    <name type="common">Common tobacco</name>
    <dbReference type="NCBI Taxonomy" id="4097"/>
    <lineage>
        <taxon>Eukaryota</taxon>
        <taxon>Viridiplantae</taxon>
        <taxon>Streptophyta</taxon>
        <taxon>Embryophyta</taxon>
        <taxon>Tracheophyta</taxon>
        <taxon>Spermatophyta</taxon>
        <taxon>Magnoliopsida</taxon>
        <taxon>eudicotyledons</taxon>
        <taxon>Gunneridae</taxon>
        <taxon>Pentapetalae</taxon>
        <taxon>asterids</taxon>
        <taxon>lamiids</taxon>
        <taxon>Solanales</taxon>
        <taxon>Solanaceae</taxon>
        <taxon>Nicotianoideae</taxon>
        <taxon>Nicotianeae</taxon>
        <taxon>Nicotiana</taxon>
    </lineage>
</organism>
<feature type="compositionally biased region" description="Polar residues" evidence="17">
    <location>
        <begin position="899"/>
        <end position="910"/>
    </location>
</feature>
<dbReference type="InterPro" id="IPR001828">
    <property type="entry name" value="ANF_lig-bd_rcpt"/>
</dbReference>
<dbReference type="SUPFAM" id="SSF53850">
    <property type="entry name" value="Periplasmic binding protein-like II"/>
    <property type="match status" value="1"/>
</dbReference>
<evidence type="ECO:0000256" key="2">
    <source>
        <dbReference type="ARBA" id="ARBA00008685"/>
    </source>
</evidence>
<dbReference type="InterPro" id="IPR017103">
    <property type="entry name" value="Iontropic_Glu_rcpt_pln"/>
</dbReference>
<feature type="transmembrane region" description="Helical" evidence="18">
    <location>
        <begin position="588"/>
        <end position="606"/>
    </location>
</feature>
<dbReference type="PANTHER" id="PTHR34836">
    <property type="entry name" value="OS06G0188250 PROTEIN"/>
    <property type="match status" value="1"/>
</dbReference>
<comment type="function">
    <text evidence="14">Glutamate-gated receptor that probably acts as a non-selective cation channel. May be involved in light-signal transduction and calcium homeostasis via the regulation of calcium influx into cells.</text>
</comment>
<keyword evidence="12 15" id="KW-1071">Ligand-gated ion channel</keyword>
<evidence type="ECO:0000256" key="1">
    <source>
        <dbReference type="ARBA" id="ARBA00004141"/>
    </source>
</evidence>
<proteinExistence type="inferred from homology"/>
<evidence type="ECO:0000256" key="15">
    <source>
        <dbReference type="PIRNR" id="PIRNR037090"/>
    </source>
</evidence>
<dbReference type="Pfam" id="PF01094">
    <property type="entry name" value="ANF_receptor"/>
    <property type="match status" value="1"/>
</dbReference>
<comment type="subunit">
    <text evidence="3">May form heteromers.</text>
</comment>
<name>A0A1S3XX30_TOBAC</name>
<dbReference type="Proteomes" id="UP000790787">
    <property type="component" value="Chromosome 6"/>
</dbReference>
<feature type="chain" id="PRO_5010295690" description="Glutamate receptor" evidence="19">
    <location>
        <begin position="21"/>
        <end position="962"/>
    </location>
</feature>